<dbReference type="InterPro" id="IPR010858">
    <property type="entry name" value="DUF1481"/>
</dbReference>
<evidence type="ECO:0000313" key="2">
    <source>
        <dbReference type="EMBL" id="MFC6363411.1"/>
    </source>
</evidence>
<dbReference type="Proteomes" id="UP001596215">
    <property type="component" value="Unassembled WGS sequence"/>
</dbReference>
<keyword evidence="1" id="KW-0732">Signal</keyword>
<name>A0ABW1VQZ3_9GAMM</name>
<gene>
    <name evidence="2" type="ORF">ACFP73_15190</name>
</gene>
<feature type="signal peptide" evidence="1">
    <location>
        <begin position="1"/>
        <end position="20"/>
    </location>
</feature>
<evidence type="ECO:0000313" key="3">
    <source>
        <dbReference type="Proteomes" id="UP001596215"/>
    </source>
</evidence>
<dbReference type="RefSeq" id="WP_343877874.1">
    <property type="nucleotide sequence ID" value="NZ_BAAAFW010000090.1"/>
</dbReference>
<organism evidence="2 3">
    <name type="scientific">Tatumella punctata</name>
    <dbReference type="NCBI Taxonomy" id="399969"/>
    <lineage>
        <taxon>Bacteria</taxon>
        <taxon>Pseudomonadati</taxon>
        <taxon>Pseudomonadota</taxon>
        <taxon>Gammaproteobacteria</taxon>
        <taxon>Enterobacterales</taxon>
        <taxon>Erwiniaceae</taxon>
        <taxon>Tatumella</taxon>
    </lineage>
</organism>
<dbReference type="PROSITE" id="PS51257">
    <property type="entry name" value="PROKAR_LIPOPROTEIN"/>
    <property type="match status" value="1"/>
</dbReference>
<proteinExistence type="predicted"/>
<protein>
    <submittedName>
        <fullName evidence="2">DUF1481 domain-containing protein</fullName>
    </submittedName>
</protein>
<dbReference type="Pfam" id="PF07356">
    <property type="entry name" value="DUF1481"/>
    <property type="match status" value="1"/>
</dbReference>
<evidence type="ECO:0000256" key="1">
    <source>
        <dbReference type="SAM" id="SignalP"/>
    </source>
</evidence>
<feature type="chain" id="PRO_5045260439" evidence="1">
    <location>
        <begin position="21"/>
        <end position="222"/>
    </location>
</feature>
<sequence length="222" mass="25020">MMLFSARIIAIGLLPLLLLAGCSSSDNIPPFSASGYLADRGVVRLWRKNTPPDYTAIRTLYTPFDQSVTEQTDYQWHNGNLLFMQSHITGGATDDVTLRFDNQGKLSFMQRQLQNRRQDVSQQAIELYRFDAGRILKISDALLAGQIYLQQGRWQQNNTVLTCDDQQVQASLDMESRRMIARVRSGTASPVYIAWLKGPEGTQLLRATRVDLCHNQPVAADL</sequence>
<keyword evidence="3" id="KW-1185">Reference proteome</keyword>
<accession>A0ABW1VQZ3</accession>
<comment type="caution">
    <text evidence="2">The sequence shown here is derived from an EMBL/GenBank/DDBJ whole genome shotgun (WGS) entry which is preliminary data.</text>
</comment>
<dbReference type="EMBL" id="JBHSUC010000029">
    <property type="protein sequence ID" value="MFC6363411.1"/>
    <property type="molecule type" value="Genomic_DNA"/>
</dbReference>
<reference evidence="3" key="1">
    <citation type="journal article" date="2019" name="Int. J. Syst. Evol. Microbiol.">
        <title>The Global Catalogue of Microorganisms (GCM) 10K type strain sequencing project: providing services to taxonomists for standard genome sequencing and annotation.</title>
        <authorList>
            <consortium name="The Broad Institute Genomics Platform"/>
            <consortium name="The Broad Institute Genome Sequencing Center for Infectious Disease"/>
            <person name="Wu L."/>
            <person name="Ma J."/>
        </authorList>
    </citation>
    <scope>NUCLEOTIDE SEQUENCE [LARGE SCALE GENOMIC DNA]</scope>
    <source>
        <strain evidence="3">CGMCC 4.1530</strain>
    </source>
</reference>